<dbReference type="RefSeq" id="WP_078974198.1">
    <property type="nucleotide sequence ID" value="NZ_MWQN01000001.1"/>
</dbReference>
<name>A0A1T3NTH2_9ACTN</name>
<protein>
    <recommendedName>
        <fullName evidence="3">Minor tail protein</fullName>
    </recommendedName>
</protein>
<proteinExistence type="predicted"/>
<comment type="caution">
    <text evidence="1">The sequence shown here is derived from an EMBL/GenBank/DDBJ whole genome shotgun (WGS) entry which is preliminary data.</text>
</comment>
<gene>
    <name evidence="1" type="ORF">B4N89_02310</name>
</gene>
<dbReference type="STRING" id="159449.B4N89_02310"/>
<dbReference type="Proteomes" id="UP000190037">
    <property type="component" value="Unassembled WGS sequence"/>
</dbReference>
<reference evidence="1 2" key="1">
    <citation type="submission" date="2017-03" db="EMBL/GenBank/DDBJ databases">
        <title>Draft genome sequence of Streptomyces scabrisporus NF3, endophyte isolated from Amphipterygium adstringens.</title>
        <authorList>
            <person name="Vazquez M."/>
            <person name="Ceapa C.D."/>
            <person name="Rodriguez Luna D."/>
            <person name="Sanchez Esquivel S."/>
        </authorList>
    </citation>
    <scope>NUCLEOTIDE SEQUENCE [LARGE SCALE GENOMIC DNA]</scope>
    <source>
        <strain evidence="1 2">NF3</strain>
    </source>
</reference>
<sequence length="362" mass="39735">MTPYRVLFCDLRSDQLLDVLPLTNLAWDDWIGKTGTLRGTIPVVDADMAARASRMLPARTAVWLERDRVIEWGGIMWTRVRARDSGGASMAIQCAGWESYLDHRILFSTWETGPGGVDQLDIARQLVDIAQAETGGDIGIRLDWSQTSGVVRDRTYSRYDLPKVRTLLDQLSNVIDGFEWRIGSYRDGDGSRAKALVLGHPRISAGSTDVVLDYPGVITDYALPEDGTTEANRWQSRGAATNRNQAEASTPLMSSLMTYPDRVADGWPLLDGSSDHSTVETLDVLDSHAAADIARAREPEVIPEVTISLAARALPPLGSWVRIRIRDVWPDVMTVRHRVVGVSVSTSAQGAPVTARLTLEAA</sequence>
<evidence type="ECO:0008006" key="3">
    <source>
        <dbReference type="Google" id="ProtNLM"/>
    </source>
</evidence>
<dbReference type="EMBL" id="MWQN01000001">
    <property type="protein sequence ID" value="OPC79931.1"/>
    <property type="molecule type" value="Genomic_DNA"/>
</dbReference>
<dbReference type="OrthoDB" id="3515845at2"/>
<keyword evidence="2" id="KW-1185">Reference proteome</keyword>
<dbReference type="AlphaFoldDB" id="A0A1T3NTH2"/>
<organism evidence="1 2">
    <name type="scientific">Embleya scabrispora</name>
    <dbReference type="NCBI Taxonomy" id="159449"/>
    <lineage>
        <taxon>Bacteria</taxon>
        <taxon>Bacillati</taxon>
        <taxon>Actinomycetota</taxon>
        <taxon>Actinomycetes</taxon>
        <taxon>Kitasatosporales</taxon>
        <taxon>Streptomycetaceae</taxon>
        <taxon>Embleya</taxon>
    </lineage>
</organism>
<evidence type="ECO:0000313" key="2">
    <source>
        <dbReference type="Proteomes" id="UP000190037"/>
    </source>
</evidence>
<accession>A0A1T3NTH2</accession>
<evidence type="ECO:0000313" key="1">
    <source>
        <dbReference type="EMBL" id="OPC79931.1"/>
    </source>
</evidence>